<proteinExistence type="predicted"/>
<evidence type="ECO:0000313" key="1">
    <source>
        <dbReference type="EMBL" id="KAA5412411.1"/>
    </source>
</evidence>
<protein>
    <submittedName>
        <fullName evidence="1">Uncharacterized protein</fullName>
    </submittedName>
</protein>
<dbReference type="RefSeq" id="WP_149948361.1">
    <property type="nucleotide sequence ID" value="NZ_VVYX01000069.1"/>
</dbReference>
<dbReference type="Proteomes" id="UP000482653">
    <property type="component" value="Unassembled WGS sequence"/>
</dbReference>
<sequence>MKKEIFNLFAILEKYSINFNEYMLAKMIAWGQANQNAEVVEEYFSMRMCARGNTIELLEGLKNAKIIGESYEIPQKGSNLDLHSIPMNEELAKELLQEN</sequence>
<reference evidence="1 2" key="1">
    <citation type="journal article" date="2019" name="Nat. Med.">
        <title>A library of human gut bacterial isolates paired with longitudinal multiomics data enables mechanistic microbiome research.</title>
        <authorList>
            <person name="Poyet M."/>
            <person name="Groussin M."/>
            <person name="Gibbons S.M."/>
            <person name="Avila-Pacheco J."/>
            <person name="Jiang X."/>
            <person name="Kearney S.M."/>
            <person name="Perrotta A.R."/>
            <person name="Berdy B."/>
            <person name="Zhao S."/>
            <person name="Lieberman T.D."/>
            <person name="Swanson P.K."/>
            <person name="Smith M."/>
            <person name="Roesemann S."/>
            <person name="Alexander J.E."/>
            <person name="Rich S.A."/>
            <person name="Livny J."/>
            <person name="Vlamakis H."/>
            <person name="Clish C."/>
            <person name="Bullock K."/>
            <person name="Deik A."/>
            <person name="Scott J."/>
            <person name="Pierce K.A."/>
            <person name="Xavier R.J."/>
            <person name="Alm E.J."/>
        </authorList>
    </citation>
    <scope>NUCLEOTIDE SEQUENCE [LARGE SCALE GENOMIC DNA]</scope>
    <source>
        <strain evidence="1 2">BIOML-A8</strain>
    </source>
</reference>
<accession>A0A6L3JQY2</accession>
<organism evidence="1 2">
    <name type="scientific">Bacteroides cellulosilyticus</name>
    <dbReference type="NCBI Taxonomy" id="246787"/>
    <lineage>
        <taxon>Bacteria</taxon>
        <taxon>Pseudomonadati</taxon>
        <taxon>Bacteroidota</taxon>
        <taxon>Bacteroidia</taxon>
        <taxon>Bacteroidales</taxon>
        <taxon>Bacteroidaceae</taxon>
        <taxon>Bacteroides</taxon>
    </lineage>
</organism>
<dbReference type="EMBL" id="VVYX01000069">
    <property type="protein sequence ID" value="KAA5412411.1"/>
    <property type="molecule type" value="Genomic_DNA"/>
</dbReference>
<name>A0A6L3JQY2_9BACE</name>
<gene>
    <name evidence="1" type="ORF">F2Y87_27855</name>
</gene>
<dbReference type="AlphaFoldDB" id="A0A6L3JQY2"/>
<comment type="caution">
    <text evidence="1">The sequence shown here is derived from an EMBL/GenBank/DDBJ whole genome shotgun (WGS) entry which is preliminary data.</text>
</comment>
<evidence type="ECO:0000313" key="2">
    <source>
        <dbReference type="Proteomes" id="UP000482653"/>
    </source>
</evidence>